<dbReference type="InterPro" id="IPR000835">
    <property type="entry name" value="HTH_MarR-typ"/>
</dbReference>
<dbReference type="STRING" id="225848.Sps_00944"/>
<dbReference type="RefSeq" id="WP_077751465.1">
    <property type="nucleotide sequence ID" value="NZ_CP014782.1"/>
</dbReference>
<dbReference type="AlphaFoldDB" id="A0A1S6HKU5"/>
<dbReference type="SMART" id="SM00347">
    <property type="entry name" value="HTH_MARR"/>
    <property type="match status" value="1"/>
</dbReference>
<dbReference type="Gene3D" id="1.10.10.10">
    <property type="entry name" value="Winged helix-like DNA-binding domain superfamily/Winged helix DNA-binding domain"/>
    <property type="match status" value="1"/>
</dbReference>
<dbReference type="Proteomes" id="UP000189545">
    <property type="component" value="Chromosome"/>
</dbReference>
<dbReference type="PANTHER" id="PTHR33164:SF101">
    <property type="entry name" value="TRANSCRIPTIONAL REPRESSOR MPRA"/>
    <property type="match status" value="1"/>
</dbReference>
<dbReference type="SUPFAM" id="SSF46785">
    <property type="entry name" value="Winged helix' DNA-binding domain"/>
    <property type="match status" value="1"/>
</dbReference>
<dbReference type="KEGG" id="spsw:Sps_00944"/>
<reference evidence="2 3" key="1">
    <citation type="submission" date="2016-03" db="EMBL/GenBank/DDBJ databases">
        <title>Complete genome sequence of Shewanella psychrophila WP2, a deep sea bacterium isolated from west Pacific sediment.</title>
        <authorList>
            <person name="Xu G."/>
            <person name="Jian H."/>
        </authorList>
    </citation>
    <scope>NUCLEOTIDE SEQUENCE [LARGE SCALE GENOMIC DNA]</scope>
    <source>
        <strain evidence="2 3">WP2</strain>
    </source>
</reference>
<dbReference type="Pfam" id="PF12802">
    <property type="entry name" value="MarR_2"/>
    <property type="match status" value="1"/>
</dbReference>
<sequence length="206" mass="23260">MSSVTSIRSELRYLVREIGLMDKNCLNSGLSLTQAHLLTYLRRNGQTPFTELTLQLNVDKASLSRTLKTLVDKKYVTAHKKDTDKRQTWFSVCSDGLLRLEQADSLANTELYDMLEGINDQELQSVITALRTLRLNVFRVNAKRNRARIQIERLSSVYLNEVNSLIANVFSGEQGIPEDLVPIAADITCHWWAARSGEYVLGAVSL</sequence>
<dbReference type="InterPro" id="IPR039422">
    <property type="entry name" value="MarR/SlyA-like"/>
</dbReference>
<feature type="domain" description="HTH marR-type" evidence="1">
    <location>
        <begin position="4"/>
        <end position="135"/>
    </location>
</feature>
<evidence type="ECO:0000259" key="1">
    <source>
        <dbReference type="PROSITE" id="PS50995"/>
    </source>
</evidence>
<evidence type="ECO:0000313" key="2">
    <source>
        <dbReference type="EMBL" id="AQS36133.1"/>
    </source>
</evidence>
<proteinExistence type="predicted"/>
<dbReference type="InterPro" id="IPR036390">
    <property type="entry name" value="WH_DNA-bd_sf"/>
</dbReference>
<dbReference type="OrthoDB" id="9796171at2"/>
<dbReference type="PANTHER" id="PTHR33164">
    <property type="entry name" value="TRANSCRIPTIONAL REGULATOR, MARR FAMILY"/>
    <property type="match status" value="1"/>
</dbReference>
<organism evidence="2 3">
    <name type="scientific">Shewanella psychrophila</name>
    <dbReference type="NCBI Taxonomy" id="225848"/>
    <lineage>
        <taxon>Bacteria</taxon>
        <taxon>Pseudomonadati</taxon>
        <taxon>Pseudomonadota</taxon>
        <taxon>Gammaproteobacteria</taxon>
        <taxon>Alteromonadales</taxon>
        <taxon>Shewanellaceae</taxon>
        <taxon>Shewanella</taxon>
    </lineage>
</organism>
<keyword evidence="3" id="KW-1185">Reference proteome</keyword>
<accession>A0A1S6HKU5</accession>
<evidence type="ECO:0000313" key="3">
    <source>
        <dbReference type="Proteomes" id="UP000189545"/>
    </source>
</evidence>
<dbReference type="GO" id="GO:0003700">
    <property type="term" value="F:DNA-binding transcription factor activity"/>
    <property type="evidence" value="ECO:0007669"/>
    <property type="project" value="InterPro"/>
</dbReference>
<gene>
    <name evidence="2" type="ORF">Sps_00944</name>
</gene>
<dbReference type="GO" id="GO:0006950">
    <property type="term" value="P:response to stress"/>
    <property type="evidence" value="ECO:0007669"/>
    <property type="project" value="TreeGrafter"/>
</dbReference>
<dbReference type="InterPro" id="IPR036388">
    <property type="entry name" value="WH-like_DNA-bd_sf"/>
</dbReference>
<protein>
    <submittedName>
        <fullName evidence="2">Transcriptional regulator</fullName>
    </submittedName>
</protein>
<dbReference type="EMBL" id="CP014782">
    <property type="protein sequence ID" value="AQS36133.1"/>
    <property type="molecule type" value="Genomic_DNA"/>
</dbReference>
<dbReference type="PROSITE" id="PS50995">
    <property type="entry name" value="HTH_MARR_2"/>
    <property type="match status" value="1"/>
</dbReference>
<name>A0A1S6HKU5_9GAMM</name>